<evidence type="ECO:0000259" key="2">
    <source>
        <dbReference type="PROSITE" id="PS51462"/>
    </source>
</evidence>
<dbReference type="GO" id="GO:0016787">
    <property type="term" value="F:hydrolase activity"/>
    <property type="evidence" value="ECO:0007669"/>
    <property type="project" value="UniProtKB-KW"/>
</dbReference>
<accession>A0ABV8FWJ2</accession>
<dbReference type="InterPro" id="IPR000086">
    <property type="entry name" value="NUDIX_hydrolase_dom"/>
</dbReference>
<evidence type="ECO:0000313" key="3">
    <source>
        <dbReference type="EMBL" id="MFC4006033.1"/>
    </source>
</evidence>
<name>A0ABV8FWJ2_9ACTN</name>
<comment type="similarity">
    <text evidence="1">Belongs to the Nudix hydrolase family.</text>
</comment>
<keyword evidence="4" id="KW-1185">Reference proteome</keyword>
<dbReference type="EMBL" id="JBHSBI010000001">
    <property type="protein sequence ID" value="MFC4006033.1"/>
    <property type="molecule type" value="Genomic_DNA"/>
</dbReference>
<dbReference type="Gene3D" id="3.90.79.10">
    <property type="entry name" value="Nucleoside Triphosphate Pyrophosphohydrolase"/>
    <property type="match status" value="1"/>
</dbReference>
<reference evidence="4" key="1">
    <citation type="journal article" date="2019" name="Int. J. Syst. Evol. Microbiol.">
        <title>The Global Catalogue of Microorganisms (GCM) 10K type strain sequencing project: providing services to taxonomists for standard genome sequencing and annotation.</title>
        <authorList>
            <consortium name="The Broad Institute Genomics Platform"/>
            <consortium name="The Broad Institute Genome Sequencing Center for Infectious Disease"/>
            <person name="Wu L."/>
            <person name="Ma J."/>
        </authorList>
    </citation>
    <scope>NUCLEOTIDE SEQUENCE [LARGE SCALE GENOMIC DNA]</scope>
    <source>
        <strain evidence="4">TBRC 1276</strain>
    </source>
</reference>
<dbReference type="InterPro" id="IPR015797">
    <property type="entry name" value="NUDIX_hydrolase-like_dom_sf"/>
</dbReference>
<feature type="domain" description="Nudix hydrolase" evidence="2">
    <location>
        <begin position="46"/>
        <end position="182"/>
    </location>
</feature>
<dbReference type="RefSeq" id="WP_379526196.1">
    <property type="nucleotide sequence ID" value="NZ_JBHSBI010000001.1"/>
</dbReference>
<dbReference type="SUPFAM" id="SSF55811">
    <property type="entry name" value="Nudix"/>
    <property type="match status" value="1"/>
</dbReference>
<protein>
    <submittedName>
        <fullName evidence="3">NUDIX hydrolase</fullName>
    </submittedName>
</protein>
<proteinExistence type="inferred from homology"/>
<dbReference type="PANTHER" id="PTHR43736:SF1">
    <property type="entry name" value="DIHYDRONEOPTERIN TRIPHOSPHATE DIPHOSPHATASE"/>
    <property type="match status" value="1"/>
</dbReference>
<dbReference type="PROSITE" id="PS51462">
    <property type="entry name" value="NUDIX"/>
    <property type="match status" value="1"/>
</dbReference>
<evidence type="ECO:0000256" key="1">
    <source>
        <dbReference type="ARBA" id="ARBA00005582"/>
    </source>
</evidence>
<evidence type="ECO:0000313" key="4">
    <source>
        <dbReference type="Proteomes" id="UP001595851"/>
    </source>
</evidence>
<dbReference type="Pfam" id="PF00293">
    <property type="entry name" value="NUDIX"/>
    <property type="match status" value="1"/>
</dbReference>
<dbReference type="Proteomes" id="UP001595851">
    <property type="component" value="Unassembled WGS sequence"/>
</dbReference>
<gene>
    <name evidence="3" type="ORF">ACFOY2_02285</name>
</gene>
<keyword evidence="3" id="KW-0378">Hydrolase</keyword>
<organism evidence="3 4">
    <name type="scientific">Nonomuraea purpurea</name>
    <dbReference type="NCBI Taxonomy" id="1849276"/>
    <lineage>
        <taxon>Bacteria</taxon>
        <taxon>Bacillati</taxon>
        <taxon>Actinomycetota</taxon>
        <taxon>Actinomycetes</taxon>
        <taxon>Streptosporangiales</taxon>
        <taxon>Streptosporangiaceae</taxon>
        <taxon>Nonomuraea</taxon>
    </lineage>
</organism>
<dbReference type="PANTHER" id="PTHR43736">
    <property type="entry name" value="ADP-RIBOSE PYROPHOSPHATASE"/>
    <property type="match status" value="1"/>
</dbReference>
<comment type="caution">
    <text evidence="3">The sequence shown here is derived from an EMBL/GenBank/DDBJ whole genome shotgun (WGS) entry which is preliminary data.</text>
</comment>
<dbReference type="CDD" id="cd03674">
    <property type="entry name" value="NUDIX_Hydrolase"/>
    <property type="match status" value="1"/>
</dbReference>
<sequence>MTVTHEGIRGVLARYLDALPHRAPDVARLTHSLGPGQNISCRKTLPLHVTCSAAAIDRTGRVLMIRHRRLDRWVLPGGHISPSDRSLYDTALRKLEEETGISWHQVVSLAMTDVMPVDIDVHQAPAHPARDAPEHWHADFRFAIRVRGTPDITLRPEEATAYVWREPVELPAMRLAAGIAAL</sequence>